<feature type="compositionally biased region" description="Pro residues" evidence="5">
    <location>
        <begin position="181"/>
        <end position="200"/>
    </location>
</feature>
<comment type="subcellular location">
    <subcellularLocation>
        <location evidence="1">Nucleus</location>
    </subcellularLocation>
</comment>
<evidence type="ECO:0000256" key="1">
    <source>
        <dbReference type="ARBA" id="ARBA00004123"/>
    </source>
</evidence>
<dbReference type="InParanoid" id="A0A1Y2F7Y3"/>
<evidence type="ECO:0000256" key="5">
    <source>
        <dbReference type="SAM" id="MobiDB-lite"/>
    </source>
</evidence>
<protein>
    <recommendedName>
        <fullName evidence="6">BZIP domain-containing protein</fullName>
    </recommendedName>
</protein>
<organism evidence="7 8">
    <name type="scientific">Leucosporidium creatinivorum</name>
    <dbReference type="NCBI Taxonomy" id="106004"/>
    <lineage>
        <taxon>Eukaryota</taxon>
        <taxon>Fungi</taxon>
        <taxon>Dikarya</taxon>
        <taxon>Basidiomycota</taxon>
        <taxon>Pucciniomycotina</taxon>
        <taxon>Microbotryomycetes</taxon>
        <taxon>Leucosporidiales</taxon>
        <taxon>Leucosporidium</taxon>
    </lineage>
</organism>
<feature type="domain" description="BZIP" evidence="6">
    <location>
        <begin position="249"/>
        <end position="312"/>
    </location>
</feature>
<dbReference type="SMART" id="SM00338">
    <property type="entry name" value="BRLZ"/>
    <property type="match status" value="1"/>
</dbReference>
<dbReference type="Proteomes" id="UP000193467">
    <property type="component" value="Unassembled WGS sequence"/>
</dbReference>
<dbReference type="Gene3D" id="1.20.5.170">
    <property type="match status" value="1"/>
</dbReference>
<dbReference type="EMBL" id="MCGR01000026">
    <property type="protein sequence ID" value="ORY79757.1"/>
    <property type="molecule type" value="Genomic_DNA"/>
</dbReference>
<feature type="region of interest" description="Disordered" evidence="5">
    <location>
        <begin position="33"/>
        <end position="248"/>
    </location>
</feature>
<evidence type="ECO:0000313" key="8">
    <source>
        <dbReference type="Proteomes" id="UP000193467"/>
    </source>
</evidence>
<evidence type="ECO:0000256" key="2">
    <source>
        <dbReference type="ARBA" id="ARBA00023015"/>
    </source>
</evidence>
<dbReference type="GO" id="GO:0005634">
    <property type="term" value="C:nucleus"/>
    <property type="evidence" value="ECO:0007669"/>
    <property type="project" value="UniProtKB-SubCell"/>
</dbReference>
<feature type="compositionally biased region" description="Basic residues" evidence="5">
    <location>
        <begin position="231"/>
        <end position="240"/>
    </location>
</feature>
<feature type="compositionally biased region" description="Low complexity" evidence="5">
    <location>
        <begin position="115"/>
        <end position="129"/>
    </location>
</feature>
<evidence type="ECO:0000259" key="6">
    <source>
        <dbReference type="PROSITE" id="PS50217"/>
    </source>
</evidence>
<proteinExistence type="predicted"/>
<dbReference type="InterPro" id="IPR051027">
    <property type="entry name" value="bZIP_transcription_factors"/>
</dbReference>
<keyword evidence="2" id="KW-0805">Transcription regulation</keyword>
<sequence length="354" mass="38184">MAAQFASSSVAGPAYEYYQQPSYPHNTAYPAPVAQWSRQQQHPASSPALWGEFNPVAHPTPTARSSVVEMSYTSESPIMNDQQWQRRASEGALPHLPLRQGSGGMGPESASSSLANWSFPSSSNAPSSAYQPTAMIPPPIAPSTFSANASPILAEQSLPELSHPQPYLPQPAPHGYYVSSAPPPPLPHHSPSTPTQPNPLTPHLGDSTFGQQQPSAAGKAANSKSPPSGSGHKRGRKPKNYVKTAEDERIEREEYLERNRLAALKSRQRKKQRMGNLEAQAVEYSAHNDSLQKYALTLQSELLHLRSILSQLGGQSFPDVDGYLEREANGGGIPTILSIAGPTLERDYQAAGRA</sequence>
<dbReference type="InterPro" id="IPR004827">
    <property type="entry name" value="bZIP"/>
</dbReference>
<dbReference type="PROSITE" id="PS50217">
    <property type="entry name" value="BZIP"/>
    <property type="match status" value="1"/>
</dbReference>
<dbReference type="Pfam" id="PF00170">
    <property type="entry name" value="bZIP_1"/>
    <property type="match status" value="1"/>
</dbReference>
<dbReference type="InterPro" id="IPR046347">
    <property type="entry name" value="bZIP_sf"/>
</dbReference>
<evidence type="ECO:0000256" key="3">
    <source>
        <dbReference type="ARBA" id="ARBA00023163"/>
    </source>
</evidence>
<keyword evidence="8" id="KW-1185">Reference proteome</keyword>
<comment type="caution">
    <text evidence="7">The sequence shown here is derived from an EMBL/GenBank/DDBJ whole genome shotgun (WGS) entry which is preliminary data.</text>
</comment>
<keyword evidence="3" id="KW-0804">Transcription</keyword>
<evidence type="ECO:0000313" key="7">
    <source>
        <dbReference type="EMBL" id="ORY79757.1"/>
    </source>
</evidence>
<dbReference type="PANTHER" id="PTHR19304">
    <property type="entry name" value="CYCLIC-AMP RESPONSE ELEMENT BINDING PROTEIN"/>
    <property type="match status" value="1"/>
</dbReference>
<dbReference type="SUPFAM" id="SSF57959">
    <property type="entry name" value="Leucine zipper domain"/>
    <property type="match status" value="1"/>
</dbReference>
<evidence type="ECO:0000256" key="4">
    <source>
        <dbReference type="ARBA" id="ARBA00023242"/>
    </source>
</evidence>
<accession>A0A1Y2F7Y3</accession>
<feature type="compositionally biased region" description="Polar residues" evidence="5">
    <location>
        <begin position="71"/>
        <end position="86"/>
    </location>
</feature>
<name>A0A1Y2F7Y3_9BASI</name>
<dbReference type="STRING" id="106004.A0A1Y2F7Y3"/>
<dbReference type="AlphaFoldDB" id="A0A1Y2F7Y3"/>
<dbReference type="CDD" id="cd14687">
    <property type="entry name" value="bZIP_ATF2"/>
    <property type="match status" value="1"/>
</dbReference>
<dbReference type="OrthoDB" id="2537616at2759"/>
<reference evidence="7 8" key="1">
    <citation type="submission" date="2016-07" db="EMBL/GenBank/DDBJ databases">
        <title>Pervasive Adenine N6-methylation of Active Genes in Fungi.</title>
        <authorList>
            <consortium name="DOE Joint Genome Institute"/>
            <person name="Mondo S.J."/>
            <person name="Dannebaum R.O."/>
            <person name="Kuo R.C."/>
            <person name="Labutti K."/>
            <person name="Haridas S."/>
            <person name="Kuo A."/>
            <person name="Salamov A."/>
            <person name="Ahrendt S.R."/>
            <person name="Lipzen A."/>
            <person name="Sullivan W."/>
            <person name="Andreopoulos W.B."/>
            <person name="Clum A."/>
            <person name="Lindquist E."/>
            <person name="Daum C."/>
            <person name="Ramamoorthy G.K."/>
            <person name="Gryganskyi A."/>
            <person name="Culley D."/>
            <person name="Magnuson J.K."/>
            <person name="James T.Y."/>
            <person name="O'Malley M.A."/>
            <person name="Stajich J.E."/>
            <person name="Spatafora J.W."/>
            <person name="Visel A."/>
            <person name="Grigoriev I.V."/>
        </authorList>
    </citation>
    <scope>NUCLEOTIDE SEQUENCE [LARGE SCALE GENOMIC DNA]</scope>
    <source>
        <strain evidence="7 8">62-1032</strain>
    </source>
</reference>
<gene>
    <name evidence="7" type="ORF">BCR35DRAFT_352661</name>
</gene>
<keyword evidence="4" id="KW-0539">Nucleus</keyword>
<dbReference type="GO" id="GO:0003700">
    <property type="term" value="F:DNA-binding transcription factor activity"/>
    <property type="evidence" value="ECO:0007669"/>
    <property type="project" value="InterPro"/>
</dbReference>